<comment type="caution">
    <text evidence="13">Lacks conserved residue(s) required for the propagation of feature annotation.</text>
</comment>
<feature type="binding site" evidence="13">
    <location>
        <position position="181"/>
    </location>
    <ligand>
        <name>deamido-NAD(+)</name>
        <dbReference type="ChEBI" id="CHEBI:58437"/>
        <note>ligand shared between two neighboring subunits</note>
    </ligand>
</feature>
<dbReference type="NCBIfam" id="NF001979">
    <property type="entry name" value="PRK00768.1"/>
    <property type="match status" value="1"/>
</dbReference>
<dbReference type="CDD" id="cd00553">
    <property type="entry name" value="NAD_synthase"/>
    <property type="match status" value="1"/>
</dbReference>
<comment type="catalytic activity">
    <reaction evidence="9 13 15">
        <text>deamido-NAD(+) + NH4(+) + ATP = AMP + diphosphate + NAD(+) + H(+)</text>
        <dbReference type="Rhea" id="RHEA:21188"/>
        <dbReference type="ChEBI" id="CHEBI:15378"/>
        <dbReference type="ChEBI" id="CHEBI:28938"/>
        <dbReference type="ChEBI" id="CHEBI:30616"/>
        <dbReference type="ChEBI" id="CHEBI:33019"/>
        <dbReference type="ChEBI" id="CHEBI:57540"/>
        <dbReference type="ChEBI" id="CHEBI:58437"/>
        <dbReference type="ChEBI" id="CHEBI:456215"/>
        <dbReference type="EC" id="6.3.1.5"/>
    </reaction>
</comment>
<evidence type="ECO:0000256" key="9">
    <source>
        <dbReference type="ARBA" id="ARBA00051206"/>
    </source>
</evidence>
<evidence type="ECO:0000256" key="15">
    <source>
        <dbReference type="RuleBase" id="RU003812"/>
    </source>
</evidence>
<evidence type="ECO:0000313" key="17">
    <source>
        <dbReference type="EMBL" id="GGE37322.1"/>
    </source>
</evidence>
<dbReference type="FunFam" id="3.40.50.620:FF:000015">
    <property type="entry name" value="NH(3)-dependent NAD(+) synthetase"/>
    <property type="match status" value="1"/>
</dbReference>
<dbReference type="EC" id="6.3.1.5" evidence="11 13"/>
<keyword evidence="7 13" id="KW-0460">Magnesium</keyword>
<feature type="binding site" evidence="13">
    <location>
        <position position="190"/>
    </location>
    <ligand>
        <name>ATP</name>
        <dbReference type="ChEBI" id="CHEBI:30616"/>
    </ligand>
</feature>
<dbReference type="InterPro" id="IPR003694">
    <property type="entry name" value="NAD_synthase"/>
</dbReference>
<dbReference type="Pfam" id="PF02540">
    <property type="entry name" value="NAD_synthase"/>
    <property type="match status" value="1"/>
</dbReference>
<protein>
    <recommendedName>
        <fullName evidence="12 13">NH(3)-dependent NAD(+) synthetase</fullName>
        <ecNumber evidence="11 13">6.3.1.5</ecNumber>
    </recommendedName>
</protein>
<dbReference type="UniPathway" id="UPA00253">
    <property type="reaction ID" value="UER00333"/>
</dbReference>
<dbReference type="InterPro" id="IPR014729">
    <property type="entry name" value="Rossmann-like_a/b/a_fold"/>
</dbReference>
<dbReference type="Gene3D" id="3.40.50.620">
    <property type="entry name" value="HUPs"/>
    <property type="match status" value="1"/>
</dbReference>
<evidence type="ECO:0000259" key="16">
    <source>
        <dbReference type="Pfam" id="PF02540"/>
    </source>
</evidence>
<dbReference type="HAMAP" id="MF_00193">
    <property type="entry name" value="NadE_ammonia_dep"/>
    <property type="match status" value="1"/>
</dbReference>
<feature type="binding site" description="in other chain" evidence="13">
    <location>
        <position position="174"/>
    </location>
    <ligand>
        <name>deamido-NAD(+)</name>
        <dbReference type="ChEBI" id="CHEBI:58437"/>
        <note>ligand shared between two neighboring subunits</note>
    </ligand>
</feature>
<dbReference type="EMBL" id="BMIR01000005">
    <property type="protein sequence ID" value="GGE37322.1"/>
    <property type="molecule type" value="Genomic_DNA"/>
</dbReference>
<dbReference type="InterPro" id="IPR022310">
    <property type="entry name" value="NAD/GMP_synthase"/>
</dbReference>
<feature type="domain" description="NAD/GMP synthase" evidence="16">
    <location>
        <begin position="24"/>
        <end position="266"/>
    </location>
</feature>
<feature type="binding site" evidence="13">
    <location>
        <position position="161"/>
    </location>
    <ligand>
        <name>ATP</name>
        <dbReference type="ChEBI" id="CHEBI:30616"/>
    </ligand>
</feature>
<dbReference type="GO" id="GO:0004359">
    <property type="term" value="F:glutaminase activity"/>
    <property type="evidence" value="ECO:0007669"/>
    <property type="project" value="InterPro"/>
</dbReference>
<dbReference type="PANTHER" id="PTHR23090">
    <property type="entry name" value="NH 3 /GLUTAMINE-DEPENDENT NAD + SYNTHETASE"/>
    <property type="match status" value="1"/>
</dbReference>
<dbReference type="InterPro" id="IPR022926">
    <property type="entry name" value="NH(3)-dep_NAD(+)_synth"/>
</dbReference>
<evidence type="ECO:0000313" key="18">
    <source>
        <dbReference type="Proteomes" id="UP000628775"/>
    </source>
</evidence>
<dbReference type="GO" id="GO:0005524">
    <property type="term" value="F:ATP binding"/>
    <property type="evidence" value="ECO:0007669"/>
    <property type="project" value="UniProtKB-UniRule"/>
</dbReference>
<evidence type="ECO:0000256" key="12">
    <source>
        <dbReference type="ARBA" id="ARBA00070926"/>
    </source>
</evidence>
<keyword evidence="6 13" id="KW-0067">ATP-binding</keyword>
<keyword evidence="3 13" id="KW-0436">Ligase</keyword>
<evidence type="ECO:0000256" key="11">
    <source>
        <dbReference type="ARBA" id="ARBA00066987"/>
    </source>
</evidence>
<feature type="binding site" description="in other chain" evidence="13">
    <location>
        <position position="141"/>
    </location>
    <ligand>
        <name>deamido-NAD(+)</name>
        <dbReference type="ChEBI" id="CHEBI:58437"/>
        <note>ligand shared between two neighboring subunits</note>
    </ligand>
</feature>
<accession>A0A8J2YCL2</accession>
<comment type="function">
    <text evidence="10 13">Catalyzes the ATP-dependent amidation of deamido-NAD to form NAD. Uses ammonia as a nitrogen source.</text>
</comment>
<keyword evidence="8 13" id="KW-0520">NAD</keyword>
<evidence type="ECO:0000256" key="14">
    <source>
        <dbReference type="RuleBase" id="RU003811"/>
    </source>
</evidence>
<feature type="binding site" evidence="13">
    <location>
        <position position="166"/>
    </location>
    <ligand>
        <name>Mg(2+)</name>
        <dbReference type="ChEBI" id="CHEBI:18420"/>
    </ligand>
</feature>
<evidence type="ECO:0000256" key="10">
    <source>
        <dbReference type="ARBA" id="ARBA00055966"/>
    </source>
</evidence>
<keyword evidence="18" id="KW-1185">Reference proteome</keyword>
<reference evidence="17" key="1">
    <citation type="journal article" date="2014" name="Int. J. Syst. Evol. Microbiol.">
        <title>Complete genome sequence of Corynebacterium casei LMG S-19264T (=DSM 44701T), isolated from a smear-ripened cheese.</title>
        <authorList>
            <consortium name="US DOE Joint Genome Institute (JGI-PGF)"/>
            <person name="Walter F."/>
            <person name="Albersmeier A."/>
            <person name="Kalinowski J."/>
            <person name="Ruckert C."/>
        </authorList>
    </citation>
    <scope>NUCLEOTIDE SEQUENCE</scope>
    <source>
        <strain evidence="17">CGMCC 1.15371</strain>
    </source>
</reference>
<evidence type="ECO:0000256" key="6">
    <source>
        <dbReference type="ARBA" id="ARBA00022840"/>
    </source>
</evidence>
<reference evidence="17" key="2">
    <citation type="submission" date="2020-09" db="EMBL/GenBank/DDBJ databases">
        <authorList>
            <person name="Sun Q."/>
            <person name="Zhou Y."/>
        </authorList>
    </citation>
    <scope>NUCLEOTIDE SEQUENCE</scope>
    <source>
        <strain evidence="17">CGMCC 1.15371</strain>
    </source>
</reference>
<evidence type="ECO:0000256" key="3">
    <source>
        <dbReference type="ARBA" id="ARBA00022598"/>
    </source>
</evidence>
<comment type="caution">
    <text evidence="17">The sequence shown here is derived from an EMBL/GenBank/DDBJ whole genome shotgun (WGS) entry which is preliminary data.</text>
</comment>
<evidence type="ECO:0000256" key="4">
    <source>
        <dbReference type="ARBA" id="ARBA00022723"/>
    </source>
</evidence>
<proteinExistence type="inferred from homology"/>
<dbReference type="RefSeq" id="WP_188691623.1">
    <property type="nucleotide sequence ID" value="NZ_BMIR01000005.1"/>
</dbReference>
<evidence type="ECO:0000256" key="5">
    <source>
        <dbReference type="ARBA" id="ARBA00022741"/>
    </source>
</evidence>
<dbReference type="GO" id="GO:0005737">
    <property type="term" value="C:cytoplasm"/>
    <property type="evidence" value="ECO:0007669"/>
    <property type="project" value="InterPro"/>
</dbReference>
<dbReference type="GO" id="GO:0008795">
    <property type="term" value="F:NAD+ synthase activity"/>
    <property type="evidence" value="ECO:0007669"/>
    <property type="project" value="UniProtKB-UniRule"/>
</dbReference>
<dbReference type="GO" id="GO:0003952">
    <property type="term" value="F:NAD+ synthase (glutamine-hydrolyzing) activity"/>
    <property type="evidence" value="ECO:0007669"/>
    <property type="project" value="InterPro"/>
</dbReference>
<keyword evidence="4 13" id="KW-0479">Metal-binding</keyword>
<evidence type="ECO:0000256" key="1">
    <source>
        <dbReference type="ARBA" id="ARBA00005859"/>
    </source>
</evidence>
<gene>
    <name evidence="13 17" type="primary">nadE</name>
    <name evidence="17" type="ORF">GCM10011391_15280</name>
</gene>
<dbReference type="Proteomes" id="UP000628775">
    <property type="component" value="Unassembled WGS sequence"/>
</dbReference>
<dbReference type="GO" id="GO:0046872">
    <property type="term" value="F:metal ion binding"/>
    <property type="evidence" value="ECO:0007669"/>
    <property type="project" value="UniProtKB-KW"/>
</dbReference>
<dbReference type="AlphaFoldDB" id="A0A8J2YCL2"/>
<comment type="subunit">
    <text evidence="2 13">Homodimer.</text>
</comment>
<feature type="binding site" description="in other chain" evidence="13">
    <location>
        <begin position="261"/>
        <end position="262"/>
    </location>
    <ligand>
        <name>deamido-NAD(+)</name>
        <dbReference type="ChEBI" id="CHEBI:58437"/>
        <note>ligand shared between two neighboring subunits</note>
    </ligand>
</feature>
<dbReference type="NCBIfam" id="TIGR00552">
    <property type="entry name" value="nadE"/>
    <property type="match status" value="1"/>
</dbReference>
<evidence type="ECO:0000256" key="2">
    <source>
        <dbReference type="ARBA" id="ARBA00011738"/>
    </source>
</evidence>
<name>A0A8J2YCL2_9BACL</name>
<evidence type="ECO:0000256" key="13">
    <source>
        <dbReference type="HAMAP-Rule" id="MF_00193"/>
    </source>
</evidence>
<feature type="binding site" evidence="13">
    <location>
        <position position="52"/>
    </location>
    <ligand>
        <name>Mg(2+)</name>
        <dbReference type="ChEBI" id="CHEBI:18420"/>
    </ligand>
</feature>
<organism evidence="17 18">
    <name type="scientific">Pullulanibacillus camelliae</name>
    <dbReference type="NCBI Taxonomy" id="1707096"/>
    <lineage>
        <taxon>Bacteria</taxon>
        <taxon>Bacillati</taxon>
        <taxon>Bacillota</taxon>
        <taxon>Bacilli</taxon>
        <taxon>Bacillales</taxon>
        <taxon>Sporolactobacillaceae</taxon>
        <taxon>Pullulanibacillus</taxon>
    </lineage>
</organism>
<sequence>MRPLQKQIKEALHVKTTIDPKAEIRQRVTFLKEYVTHAHAKGFVLGLSLGQDSTLAGKLAQMAVDELNEEHGGGYRFIGVRLPHGKQQDQEDEQYVLDFIQPQELFTFNIAETTTAFQHTFNDNTLNVTLSDFQKGNVKARIRMMAQYALAGEEHLLVIGTDHAAEAITGFFTKFGDGAADLLPLTGLSKRQGKALLKELGCPSRLYEKAPTADLLDEKPQQADETELGLSYNAIDDFLEGYDVSDEVAEKLEKRYLSTQHKRELPATLFDAWWK</sequence>
<dbReference type="GO" id="GO:0009435">
    <property type="term" value="P:NAD+ biosynthetic process"/>
    <property type="evidence" value="ECO:0007669"/>
    <property type="project" value="UniProtKB-UniRule"/>
</dbReference>
<evidence type="ECO:0000256" key="7">
    <source>
        <dbReference type="ARBA" id="ARBA00022842"/>
    </source>
</evidence>
<feature type="binding site" evidence="13">
    <location>
        <position position="212"/>
    </location>
    <ligand>
        <name>ATP</name>
        <dbReference type="ChEBI" id="CHEBI:30616"/>
    </ligand>
</feature>
<comment type="pathway">
    <text evidence="13">Cofactor biosynthesis; NAD(+) biosynthesis; NAD(+) from deamido-NAD(+) (ammonia route): step 1/1.</text>
</comment>
<evidence type="ECO:0000256" key="8">
    <source>
        <dbReference type="ARBA" id="ARBA00023027"/>
    </source>
</evidence>
<comment type="similarity">
    <text evidence="1 13 14">Belongs to the NAD synthetase family.</text>
</comment>
<keyword evidence="5 13" id="KW-0547">Nucleotide-binding</keyword>
<dbReference type="PANTHER" id="PTHR23090:SF7">
    <property type="entry name" value="NH(3)-DEPENDENT NAD(+) SYNTHETASE"/>
    <property type="match status" value="1"/>
</dbReference>
<dbReference type="SUPFAM" id="SSF52402">
    <property type="entry name" value="Adenine nucleotide alpha hydrolases-like"/>
    <property type="match status" value="1"/>
</dbReference>